<evidence type="ECO:0000256" key="2">
    <source>
        <dbReference type="ARBA" id="ARBA00022694"/>
    </source>
</evidence>
<dbReference type="InterPro" id="IPR011856">
    <property type="entry name" value="tRNA_endonuc-like_dom_sf"/>
</dbReference>
<protein>
    <recommendedName>
        <fullName evidence="3">tRNA-splicing endonuclease subunit Sen15 domain-containing protein</fullName>
    </recommendedName>
</protein>
<dbReference type="Gene3D" id="3.40.1350.10">
    <property type="match status" value="1"/>
</dbReference>
<evidence type="ECO:0000256" key="1">
    <source>
        <dbReference type="ARBA" id="ARBA00006091"/>
    </source>
</evidence>
<gene>
    <name evidence="4" type="ORF">A0J61_11557</name>
</gene>
<dbReference type="PANTHER" id="PTHR28582:SF1">
    <property type="entry name" value="TRNA-SPLICING ENDONUCLEASE SUBUNIT SEN15"/>
    <property type="match status" value="1"/>
</dbReference>
<organism evidence="4 5">
    <name type="scientific">Choanephora cucurbitarum</name>
    <dbReference type="NCBI Taxonomy" id="101091"/>
    <lineage>
        <taxon>Eukaryota</taxon>
        <taxon>Fungi</taxon>
        <taxon>Fungi incertae sedis</taxon>
        <taxon>Mucoromycota</taxon>
        <taxon>Mucoromycotina</taxon>
        <taxon>Mucoromycetes</taxon>
        <taxon>Mucorales</taxon>
        <taxon>Mucorineae</taxon>
        <taxon>Choanephoraceae</taxon>
        <taxon>Choanephoroideae</taxon>
        <taxon>Choanephora</taxon>
    </lineage>
</organism>
<dbReference type="Pfam" id="PF09631">
    <property type="entry name" value="Sen15"/>
    <property type="match status" value="1"/>
</dbReference>
<comment type="similarity">
    <text evidence="1">Belongs to the SEN15 family.</text>
</comment>
<dbReference type="PANTHER" id="PTHR28582">
    <property type="entry name" value="TRNA-SPLICING ENDONUCLEASE SUBUNIT SEN15"/>
    <property type="match status" value="1"/>
</dbReference>
<reference evidence="4 5" key="1">
    <citation type="submission" date="2016-03" db="EMBL/GenBank/DDBJ databases">
        <title>Choanephora cucurbitarum.</title>
        <authorList>
            <person name="Min B."/>
            <person name="Park H."/>
            <person name="Park J.-H."/>
            <person name="Shin H.-D."/>
            <person name="Choi I.-G."/>
        </authorList>
    </citation>
    <scope>NUCLEOTIDE SEQUENCE [LARGE SCALE GENOMIC DNA]</scope>
    <source>
        <strain evidence="4 5">KUS-F28377</strain>
    </source>
</reference>
<dbReference type="SUPFAM" id="SSF53032">
    <property type="entry name" value="tRNA-intron endonuclease catalytic domain-like"/>
    <property type="match status" value="1"/>
</dbReference>
<proteinExistence type="inferred from homology"/>
<evidence type="ECO:0000313" key="4">
    <source>
        <dbReference type="EMBL" id="OBZ80394.1"/>
    </source>
</evidence>
<keyword evidence="2" id="KW-0819">tRNA processing</keyword>
<dbReference type="GO" id="GO:0006388">
    <property type="term" value="P:tRNA splicing, via endonucleolytic cleavage and ligation"/>
    <property type="evidence" value="ECO:0007669"/>
    <property type="project" value="InterPro"/>
</dbReference>
<dbReference type="GO" id="GO:0003676">
    <property type="term" value="F:nucleic acid binding"/>
    <property type="evidence" value="ECO:0007669"/>
    <property type="project" value="InterPro"/>
</dbReference>
<dbReference type="FunCoup" id="A0A1C7MZ40">
    <property type="interactions" value="1"/>
</dbReference>
<evidence type="ECO:0000259" key="3">
    <source>
        <dbReference type="Pfam" id="PF09631"/>
    </source>
</evidence>
<evidence type="ECO:0000313" key="5">
    <source>
        <dbReference type="Proteomes" id="UP000093000"/>
    </source>
</evidence>
<dbReference type="STRING" id="101091.A0A1C7MZ40"/>
<keyword evidence="5" id="KW-1185">Reference proteome</keyword>
<dbReference type="Proteomes" id="UP000093000">
    <property type="component" value="Unassembled WGS sequence"/>
</dbReference>
<dbReference type="GO" id="GO:0005634">
    <property type="term" value="C:nucleus"/>
    <property type="evidence" value="ECO:0007669"/>
    <property type="project" value="UniProtKB-ARBA"/>
</dbReference>
<comment type="caution">
    <text evidence="4">The sequence shown here is derived from an EMBL/GenBank/DDBJ whole genome shotgun (WGS) entry which is preliminary data.</text>
</comment>
<dbReference type="AlphaFoldDB" id="A0A1C7MZ40"/>
<dbReference type="OrthoDB" id="10002170at2759"/>
<dbReference type="EMBL" id="LUGH01002188">
    <property type="protein sequence ID" value="OBZ80394.1"/>
    <property type="molecule type" value="Genomic_DNA"/>
</dbReference>
<sequence length="134" mass="15459">MSFNHKLGDIATRSAGFESSKTILSQAIYTDLVLGKKWKEVDYKPVQSLDICIFLAKDPDRHEQLFILPIFQENTKLSIERIKDIFDLLSEDLAIEEEIEKLTLAIYAPDSTIVYYHIKKGLTRPIQRNLEKST</sequence>
<dbReference type="InterPro" id="IPR036167">
    <property type="entry name" value="tRNA_intron_Endo_cat-like_sf"/>
</dbReference>
<name>A0A1C7MZ40_9FUNG</name>
<accession>A0A1C7MZ40</accession>
<feature type="domain" description="tRNA-splicing endonuclease subunit Sen15" evidence="3">
    <location>
        <begin position="28"/>
        <end position="127"/>
    </location>
</feature>
<dbReference type="InParanoid" id="A0A1C7MZ40"/>
<dbReference type="InterPro" id="IPR018593">
    <property type="entry name" value="tRNA-endonuc_su_Sen15"/>
</dbReference>